<dbReference type="PANTHER" id="PTHR14221">
    <property type="entry name" value="WD REPEAT DOMAIN 44"/>
    <property type="match status" value="1"/>
</dbReference>
<dbReference type="InterPro" id="IPR019775">
    <property type="entry name" value="WD40_repeat_CS"/>
</dbReference>
<dbReference type="InterPro" id="IPR001680">
    <property type="entry name" value="WD40_rpt"/>
</dbReference>
<keyword evidence="2" id="KW-0677">Repeat</keyword>
<name>A0A317YJY4_MAIZE</name>
<evidence type="ECO:0000313" key="4">
    <source>
        <dbReference type="EMBL" id="PWZ58905.1"/>
    </source>
</evidence>
<dbReference type="AlphaFoldDB" id="A0A317YJY4"/>
<reference evidence="4" key="1">
    <citation type="journal article" date="2018" name="Nat. Genet.">
        <title>Extensive intraspecific gene order and gene structural variations between Mo17 and other maize genomes.</title>
        <authorList>
            <person name="Sun S."/>
            <person name="Zhou Y."/>
            <person name="Chen J."/>
            <person name="Shi J."/>
            <person name="Zhao H."/>
            <person name="Zhao H."/>
            <person name="Song W."/>
            <person name="Zhang M."/>
            <person name="Cui Y."/>
            <person name="Dong X."/>
            <person name="Liu H."/>
            <person name="Ma X."/>
            <person name="Jiao Y."/>
            <person name="Wang B."/>
            <person name="Wei X."/>
            <person name="Stein J.C."/>
            <person name="Glaubitz J.C."/>
            <person name="Lu F."/>
            <person name="Yu G."/>
            <person name="Liang C."/>
            <person name="Fengler K."/>
            <person name="Li B."/>
            <person name="Rafalski A."/>
            <person name="Schnable P.S."/>
            <person name="Ware D.H."/>
            <person name="Buckler E.S."/>
            <person name="Lai J."/>
        </authorList>
    </citation>
    <scope>NUCLEOTIDE SEQUENCE [LARGE SCALE GENOMIC DNA]</scope>
    <source>
        <tissue evidence="4">Seedling</tissue>
    </source>
</reference>
<dbReference type="Pfam" id="PF00400">
    <property type="entry name" value="WD40"/>
    <property type="match status" value="1"/>
</dbReference>
<evidence type="ECO:0000256" key="1">
    <source>
        <dbReference type="ARBA" id="ARBA00022574"/>
    </source>
</evidence>
<dbReference type="InterPro" id="IPR040324">
    <property type="entry name" value="WDR44/Dgr2"/>
</dbReference>
<comment type="caution">
    <text evidence="4">The sequence shown here is derived from an EMBL/GenBank/DDBJ whole genome shotgun (WGS) entry which is preliminary data.</text>
</comment>
<evidence type="ECO:0008006" key="5">
    <source>
        <dbReference type="Google" id="ProtNLM"/>
    </source>
</evidence>
<dbReference type="SMART" id="SM00320">
    <property type="entry name" value="WD40"/>
    <property type="match status" value="2"/>
</dbReference>
<dbReference type="Proteomes" id="UP000251960">
    <property type="component" value="Chromosome 1"/>
</dbReference>
<sequence length="253" mass="27716">MSPHRRCERIRASRGAGEEPAILRVALGSGKLRIEGSLGSAAPAPVRSPTRVEGLAARFEWCINFSLDGRYLATAGEDHVIHVWEVSKGDRKGELLGEASVAKENGGGCSPFLAIVGNDSLEMAALSFTYTEGGYVDKKRRPRKQNNHKSVGSDHLVVPKCVFGFTDKPVCSLLGHAADVLDLSWSKSQKKLQYKSQIDLRIRKKKSGQKKITGFQFAPGSSSEVLITSADSRIRVVNGDEFVHRRRKGRKES</sequence>
<organism evidence="4">
    <name type="scientific">Zea mays</name>
    <name type="common">Maize</name>
    <dbReference type="NCBI Taxonomy" id="4577"/>
    <lineage>
        <taxon>Eukaryota</taxon>
        <taxon>Viridiplantae</taxon>
        <taxon>Streptophyta</taxon>
        <taxon>Embryophyta</taxon>
        <taxon>Tracheophyta</taxon>
        <taxon>Spermatophyta</taxon>
        <taxon>Magnoliopsida</taxon>
        <taxon>Liliopsida</taxon>
        <taxon>Poales</taxon>
        <taxon>Poaceae</taxon>
        <taxon>PACMAD clade</taxon>
        <taxon>Panicoideae</taxon>
        <taxon>Andropogonodae</taxon>
        <taxon>Andropogoneae</taxon>
        <taxon>Tripsacinae</taxon>
        <taxon>Zea</taxon>
    </lineage>
</organism>
<proteinExistence type="predicted"/>
<dbReference type="PROSITE" id="PS00678">
    <property type="entry name" value="WD_REPEATS_1"/>
    <property type="match status" value="1"/>
</dbReference>
<dbReference type="InterPro" id="IPR015943">
    <property type="entry name" value="WD40/YVTN_repeat-like_dom_sf"/>
</dbReference>
<dbReference type="InterPro" id="IPR036322">
    <property type="entry name" value="WD40_repeat_dom_sf"/>
</dbReference>
<gene>
    <name evidence="4" type="ORF">Zm00014a_009953</name>
</gene>
<feature type="repeat" description="WD" evidence="3">
    <location>
        <begin position="63"/>
        <end position="94"/>
    </location>
</feature>
<dbReference type="PROSITE" id="PS50082">
    <property type="entry name" value="WD_REPEATS_2"/>
    <property type="match status" value="1"/>
</dbReference>
<accession>A0A317YJY4</accession>
<dbReference type="PANTHER" id="PTHR14221:SF11">
    <property type="entry name" value="OS04G0678300 PROTEIN"/>
    <property type="match status" value="1"/>
</dbReference>
<evidence type="ECO:0000256" key="3">
    <source>
        <dbReference type="PROSITE-ProRule" id="PRU00221"/>
    </source>
</evidence>
<protein>
    <recommendedName>
        <fullName evidence="5">Transducin/WD40 repeat-like superfamily protein</fullName>
    </recommendedName>
</protein>
<evidence type="ECO:0000256" key="2">
    <source>
        <dbReference type="ARBA" id="ARBA00022737"/>
    </source>
</evidence>
<dbReference type="EMBL" id="NCVQ01000001">
    <property type="protein sequence ID" value="PWZ58905.1"/>
    <property type="molecule type" value="Genomic_DNA"/>
</dbReference>
<dbReference type="Gene3D" id="2.130.10.10">
    <property type="entry name" value="YVTN repeat-like/Quinoprotein amine dehydrogenase"/>
    <property type="match status" value="1"/>
</dbReference>
<keyword evidence="1 3" id="KW-0853">WD repeat</keyword>
<dbReference type="SUPFAM" id="SSF50978">
    <property type="entry name" value="WD40 repeat-like"/>
    <property type="match status" value="1"/>
</dbReference>